<evidence type="ECO:0000256" key="2">
    <source>
        <dbReference type="SAM" id="MobiDB-lite"/>
    </source>
</evidence>
<gene>
    <name evidence="4" type="ORF">COHA_009880</name>
</gene>
<dbReference type="CDD" id="cd04511">
    <property type="entry name" value="NUDIX_Hydrolase"/>
    <property type="match status" value="1"/>
</dbReference>
<dbReference type="PROSITE" id="PS00893">
    <property type="entry name" value="NUDIX_BOX"/>
    <property type="match status" value="1"/>
</dbReference>
<feature type="compositionally biased region" description="Low complexity" evidence="2">
    <location>
        <begin position="1"/>
        <end position="32"/>
    </location>
</feature>
<keyword evidence="5" id="KW-1185">Reference proteome</keyword>
<accession>A0AAD5H131</accession>
<dbReference type="PROSITE" id="PS51462">
    <property type="entry name" value="NUDIX"/>
    <property type="match status" value="1"/>
</dbReference>
<dbReference type="Proteomes" id="UP001205105">
    <property type="component" value="Unassembled WGS sequence"/>
</dbReference>
<comment type="caution">
    <text evidence="4">The sequence shown here is derived from an EMBL/GenBank/DDBJ whole genome shotgun (WGS) entry which is preliminary data.</text>
</comment>
<dbReference type="AlphaFoldDB" id="A0AAD5H131"/>
<proteinExistence type="predicted"/>
<protein>
    <recommendedName>
        <fullName evidence="3">Nudix hydrolase domain-containing protein</fullName>
    </recommendedName>
</protein>
<dbReference type="PANTHER" id="PTHR43222:SF2">
    <property type="entry name" value="NUDIX HYDROLASE 23, CHLOROPLASTIC"/>
    <property type="match status" value="1"/>
</dbReference>
<dbReference type="InterPro" id="IPR000086">
    <property type="entry name" value="NUDIX_hydrolase_dom"/>
</dbReference>
<evidence type="ECO:0000256" key="1">
    <source>
        <dbReference type="ARBA" id="ARBA00022801"/>
    </source>
</evidence>
<name>A0AAD5H131_9CHLO</name>
<dbReference type="Gene3D" id="3.90.79.10">
    <property type="entry name" value="Nucleoside Triphosphate Pyrophosphohydrolase"/>
    <property type="match status" value="1"/>
</dbReference>
<evidence type="ECO:0000313" key="4">
    <source>
        <dbReference type="EMBL" id="KAI7836240.1"/>
    </source>
</evidence>
<sequence>MQHQQEQHLQQQQQRRQHRLPAAAAGEGEPAGAEPPPKPKQQFKFCRMCGGALELTLPDGIWRHVCTQCQYVDYQNPRMVVGTIVQHEGRILLCRRGIEPQRGLWTVPAGYLECGESSAAGAARETLEEAGARVHIDAPYVMFDIPQISQIYLLFRARLAPPFTFAAREPESLEAALFRPEDIPWDSLAFSSVSIALKHYVRDLERGCFSVHSGVIQKRPGSGPNEPGSFQLVDHIQLATPETAPS</sequence>
<keyword evidence="1" id="KW-0378">Hydrolase</keyword>
<feature type="region of interest" description="Disordered" evidence="2">
    <location>
        <begin position="1"/>
        <end position="39"/>
    </location>
</feature>
<dbReference type="Pfam" id="PF00293">
    <property type="entry name" value="NUDIX"/>
    <property type="match status" value="1"/>
</dbReference>
<dbReference type="PANTHER" id="PTHR43222">
    <property type="entry name" value="NUDIX HYDROLASE 23"/>
    <property type="match status" value="1"/>
</dbReference>
<dbReference type="EMBL" id="JADXDR010000197">
    <property type="protein sequence ID" value="KAI7836240.1"/>
    <property type="molecule type" value="Genomic_DNA"/>
</dbReference>
<dbReference type="SUPFAM" id="SSF55811">
    <property type="entry name" value="Nudix"/>
    <property type="match status" value="1"/>
</dbReference>
<dbReference type="Gene3D" id="2.20.70.10">
    <property type="match status" value="1"/>
</dbReference>
<dbReference type="GO" id="GO:0016787">
    <property type="term" value="F:hydrolase activity"/>
    <property type="evidence" value="ECO:0007669"/>
    <property type="project" value="UniProtKB-KW"/>
</dbReference>
<dbReference type="InterPro" id="IPR015797">
    <property type="entry name" value="NUDIX_hydrolase-like_dom_sf"/>
</dbReference>
<dbReference type="InterPro" id="IPR020084">
    <property type="entry name" value="NUDIX_hydrolase_CS"/>
</dbReference>
<evidence type="ECO:0000313" key="5">
    <source>
        <dbReference type="Proteomes" id="UP001205105"/>
    </source>
</evidence>
<dbReference type="Pfam" id="PF14803">
    <property type="entry name" value="Zn_ribbon_Nudix"/>
    <property type="match status" value="1"/>
</dbReference>
<reference evidence="4" key="1">
    <citation type="submission" date="2020-11" db="EMBL/GenBank/DDBJ databases">
        <title>Chlorella ohadii genome sequencing and assembly.</title>
        <authorList>
            <person name="Murik O."/>
            <person name="Treves H."/>
            <person name="Kedem I."/>
            <person name="Shotland Y."/>
            <person name="Kaplan A."/>
        </authorList>
    </citation>
    <scope>NUCLEOTIDE SEQUENCE</scope>
    <source>
        <strain evidence="4">1</strain>
    </source>
</reference>
<dbReference type="InterPro" id="IPR029401">
    <property type="entry name" value="Nudix_N"/>
</dbReference>
<evidence type="ECO:0000259" key="3">
    <source>
        <dbReference type="PROSITE" id="PS51462"/>
    </source>
</evidence>
<organism evidence="4 5">
    <name type="scientific">Chlorella ohadii</name>
    <dbReference type="NCBI Taxonomy" id="2649997"/>
    <lineage>
        <taxon>Eukaryota</taxon>
        <taxon>Viridiplantae</taxon>
        <taxon>Chlorophyta</taxon>
        <taxon>core chlorophytes</taxon>
        <taxon>Trebouxiophyceae</taxon>
        <taxon>Chlorellales</taxon>
        <taxon>Chlorellaceae</taxon>
        <taxon>Chlorella clade</taxon>
        <taxon>Chlorella</taxon>
    </lineage>
</organism>
<feature type="domain" description="Nudix hydrolase" evidence="3">
    <location>
        <begin position="76"/>
        <end position="201"/>
    </location>
</feature>